<accession>A0A3E2HS78</accession>
<evidence type="ECO:0000256" key="4">
    <source>
        <dbReference type="ARBA" id="ARBA00024893"/>
    </source>
</evidence>
<dbReference type="GO" id="GO:0000472">
    <property type="term" value="P:endonucleolytic cleavage to generate mature 5'-end of SSU-rRNA from (SSU-rRNA, 5.8S rRNA, LSU-rRNA)"/>
    <property type="evidence" value="ECO:0007669"/>
    <property type="project" value="TreeGrafter"/>
</dbReference>
<gene>
    <name evidence="9" type="ORF">B7463_g143</name>
</gene>
<evidence type="ECO:0000256" key="2">
    <source>
        <dbReference type="ARBA" id="ARBA00016427"/>
    </source>
</evidence>
<dbReference type="STRING" id="5539.A0A3E2HS78"/>
<evidence type="ECO:0000256" key="5">
    <source>
        <dbReference type="ARBA" id="ARBA00030932"/>
    </source>
</evidence>
<feature type="repeat" description="Pumilio" evidence="7">
    <location>
        <begin position="398"/>
        <end position="433"/>
    </location>
</feature>
<dbReference type="GO" id="GO:0030688">
    <property type="term" value="C:preribosome, small subunit precursor"/>
    <property type="evidence" value="ECO:0007669"/>
    <property type="project" value="TreeGrafter"/>
</dbReference>
<feature type="non-terminal residue" evidence="9">
    <location>
        <position position="1"/>
    </location>
</feature>
<sequence length="682" mass="76601">MPKENKKRGRREQKKLKRSRDEDEDEVNVRKRQKSQEPQQELDLIAVDNVEGLEGAPAEIPYDGTDNWEGGEEGASQRPFYGNLEDEEQEYFRHSDELLELNDFPSDEERSLFLANVYREAEGKELKLACSQSCSRLMERLILLSNPDQKKKLFGKFSGNFLHLVQHRFASHCCETLFIQSAPIVTQDLTEEVETEPQPTDSKDEIYVSMENLFLYTLNELEGHMPFLLTDRFASHTLRVLLVVLSGKPLEKGSTRSLLQSKKKEKIEINHFDADSAIFSLHQRSVPESFQFAIDKIISDTVATMDTSFIKILATHPTGNPSLQLLLELELTNSATKKNLPSQKTIISALLPDDITSPESESATFVNGIIYDPIGSRLLETIVAFAPGKLFKQIYRTTFKDRIAALSRNEIASYVVLRVLDRLSKEDLQEAVDSIIPQIPHLVSRSRTTVIKKLFERCQVRNVETEALTTAITEGYGSDPSTLVLKMAEVDADVLIRATSSSTGTSEAPIKPPPKASAAQLHGSLLAQTMLSVPGSSSTLIQNSLLTLPASTLVAMALYTTTSRLIQTALTPTETNLIFRRKFINAIVPPQAPSYSEEQDVILRLALSPSGAYVLDSLLAGTKQLFLFAERIAGRLATYENLLRDSYSGRIVWKNWMMDLYKRRRGDWIKKIKGQDTPSKNK</sequence>
<evidence type="ECO:0000256" key="8">
    <source>
        <dbReference type="SAM" id="MobiDB-lite"/>
    </source>
</evidence>
<dbReference type="InterPro" id="IPR016024">
    <property type="entry name" value="ARM-type_fold"/>
</dbReference>
<organism evidence="9 10">
    <name type="scientific">Scytalidium lignicola</name>
    <name type="common">Hyphomycete</name>
    <dbReference type="NCBI Taxonomy" id="5539"/>
    <lineage>
        <taxon>Eukaryota</taxon>
        <taxon>Fungi</taxon>
        <taxon>Dikarya</taxon>
        <taxon>Ascomycota</taxon>
        <taxon>Pezizomycotina</taxon>
        <taxon>Leotiomycetes</taxon>
        <taxon>Leotiomycetes incertae sedis</taxon>
        <taxon>Scytalidium</taxon>
    </lineage>
</organism>
<dbReference type="AlphaFoldDB" id="A0A3E2HS78"/>
<dbReference type="InterPro" id="IPR040000">
    <property type="entry name" value="NOP9"/>
</dbReference>
<comment type="subcellular location">
    <subcellularLocation>
        <location evidence="1">Nucleus</location>
        <location evidence="1">Nucleolus</location>
    </subcellularLocation>
</comment>
<dbReference type="GO" id="GO:0000056">
    <property type="term" value="P:ribosomal small subunit export from nucleus"/>
    <property type="evidence" value="ECO:0007669"/>
    <property type="project" value="TreeGrafter"/>
</dbReference>
<evidence type="ECO:0000313" key="9">
    <source>
        <dbReference type="EMBL" id="RFU36225.1"/>
    </source>
</evidence>
<dbReference type="GO" id="GO:0003723">
    <property type="term" value="F:RNA binding"/>
    <property type="evidence" value="ECO:0007669"/>
    <property type="project" value="InterPro"/>
</dbReference>
<dbReference type="GO" id="GO:0030686">
    <property type="term" value="C:90S preribosome"/>
    <property type="evidence" value="ECO:0007669"/>
    <property type="project" value="TreeGrafter"/>
</dbReference>
<dbReference type="PANTHER" id="PTHR13102:SF0">
    <property type="entry name" value="NUCLEOLAR PROTEIN 9"/>
    <property type="match status" value="1"/>
</dbReference>
<evidence type="ECO:0000256" key="3">
    <source>
        <dbReference type="ARBA" id="ARBA00022737"/>
    </source>
</evidence>
<dbReference type="GO" id="GO:0000447">
    <property type="term" value="P:endonucleolytic cleavage in ITS1 to separate SSU-rRNA from 5.8S rRNA and LSU-rRNA from tricistronic rRNA transcript (SSU-rRNA, 5.8S rRNA, LSU-rRNA)"/>
    <property type="evidence" value="ECO:0007669"/>
    <property type="project" value="TreeGrafter"/>
</dbReference>
<dbReference type="Proteomes" id="UP000258309">
    <property type="component" value="Unassembled WGS sequence"/>
</dbReference>
<keyword evidence="3" id="KW-0677">Repeat</keyword>
<name>A0A3E2HS78_SCYLI</name>
<dbReference type="OMA" id="HHLVRNF"/>
<evidence type="ECO:0000256" key="1">
    <source>
        <dbReference type="ARBA" id="ARBA00004604"/>
    </source>
</evidence>
<evidence type="ECO:0000313" key="10">
    <source>
        <dbReference type="Proteomes" id="UP000258309"/>
    </source>
</evidence>
<dbReference type="InterPro" id="IPR001313">
    <property type="entry name" value="Pumilio_RNA-bd_rpt"/>
</dbReference>
<dbReference type="Pfam" id="PF22493">
    <property type="entry name" value="PUF_NOP9"/>
    <property type="match status" value="1"/>
</dbReference>
<feature type="compositionally biased region" description="Basic residues" evidence="8">
    <location>
        <begin position="1"/>
        <end position="18"/>
    </location>
</feature>
<dbReference type="GO" id="GO:0005730">
    <property type="term" value="C:nucleolus"/>
    <property type="evidence" value="ECO:0007669"/>
    <property type="project" value="UniProtKB-SubCell"/>
</dbReference>
<dbReference type="GO" id="GO:0000480">
    <property type="term" value="P:endonucleolytic cleavage in 5'-ETS of tricistronic rRNA transcript (SSU-rRNA, 5.8S rRNA, LSU-rRNA)"/>
    <property type="evidence" value="ECO:0007669"/>
    <property type="project" value="TreeGrafter"/>
</dbReference>
<feature type="region of interest" description="Disordered" evidence="8">
    <location>
        <begin position="1"/>
        <end position="79"/>
    </location>
</feature>
<comment type="caution">
    <text evidence="9">The sequence shown here is derived from an EMBL/GenBank/DDBJ whole genome shotgun (WGS) entry which is preliminary data.</text>
</comment>
<dbReference type="Gene3D" id="1.25.10.10">
    <property type="entry name" value="Leucine-rich Repeat Variant"/>
    <property type="match status" value="2"/>
</dbReference>
<dbReference type="OrthoDB" id="392571at2759"/>
<dbReference type="PROSITE" id="PS50302">
    <property type="entry name" value="PUM"/>
    <property type="match status" value="1"/>
</dbReference>
<reference evidence="9 10" key="1">
    <citation type="submission" date="2018-05" db="EMBL/GenBank/DDBJ databases">
        <title>Draft genome sequence of Scytalidium lignicola DSM 105466, a ubiquitous saprotrophic fungus.</title>
        <authorList>
            <person name="Buettner E."/>
            <person name="Gebauer A.M."/>
            <person name="Hofrichter M."/>
            <person name="Liers C."/>
            <person name="Kellner H."/>
        </authorList>
    </citation>
    <scope>NUCLEOTIDE SEQUENCE [LARGE SCALE GENOMIC DNA]</scope>
    <source>
        <strain evidence="9 10">DSM 105466</strain>
    </source>
</reference>
<proteinExistence type="predicted"/>
<dbReference type="InterPro" id="IPR011989">
    <property type="entry name" value="ARM-like"/>
</dbReference>
<evidence type="ECO:0000256" key="6">
    <source>
        <dbReference type="ARBA" id="ARBA00031929"/>
    </source>
</evidence>
<feature type="non-terminal residue" evidence="9">
    <location>
        <position position="682"/>
    </location>
</feature>
<dbReference type="PANTHER" id="PTHR13102">
    <property type="entry name" value="NUCLEOLAR PROTEIN 9"/>
    <property type="match status" value="1"/>
</dbReference>
<dbReference type="EMBL" id="NCSJ02000001">
    <property type="protein sequence ID" value="RFU36225.1"/>
    <property type="molecule type" value="Genomic_DNA"/>
</dbReference>
<dbReference type="SUPFAM" id="SSF48371">
    <property type="entry name" value="ARM repeat"/>
    <property type="match status" value="1"/>
</dbReference>
<evidence type="ECO:0000256" key="7">
    <source>
        <dbReference type="PROSITE-ProRule" id="PRU00317"/>
    </source>
</evidence>
<comment type="function">
    <text evidence="4">RNA-binding nucleolar protein required for pre-rRNA processing. Involved in production of 18S rRNA and assembly of small ribosomal subunit.</text>
</comment>
<protein>
    <recommendedName>
        <fullName evidence="2">Nucleolar protein 9</fullName>
    </recommendedName>
    <alternativeName>
        <fullName evidence="5 6">Pumilio domain-containing protein NOP9</fullName>
    </alternativeName>
</protein>
<keyword evidence="10" id="KW-1185">Reference proteome</keyword>
<dbReference type="SMART" id="SM00025">
    <property type="entry name" value="Pumilio"/>
    <property type="match status" value="5"/>
</dbReference>